<gene>
    <name evidence="2" type="ORF">B9N65_07580</name>
</gene>
<evidence type="ECO:0000313" key="3">
    <source>
        <dbReference type="Proteomes" id="UP000196317"/>
    </source>
</evidence>
<dbReference type="Gene3D" id="3.40.50.11890">
    <property type="match status" value="1"/>
</dbReference>
<dbReference type="Gene3D" id="1.20.1270.370">
    <property type="match status" value="1"/>
</dbReference>
<evidence type="ECO:0000256" key="1">
    <source>
        <dbReference type="ARBA" id="ARBA00005806"/>
    </source>
</evidence>
<comment type="similarity">
    <text evidence="1">Belongs to the FldB/FldC dehydratase alpha/beta subunit family.</text>
</comment>
<dbReference type="NCBIfam" id="NF040772">
    <property type="entry name" value="double_cubane"/>
    <property type="match status" value="1"/>
</dbReference>
<evidence type="ECO:0000313" key="2">
    <source>
        <dbReference type="EMBL" id="OUT07464.1"/>
    </source>
</evidence>
<dbReference type="PANTHER" id="PTHR30548">
    <property type="entry name" value="2-HYDROXYGLUTARYL-COA DEHYDRATASE, D-COMPONENT-RELATED"/>
    <property type="match status" value="1"/>
</dbReference>
<dbReference type="Pfam" id="PF06050">
    <property type="entry name" value="HGD-D"/>
    <property type="match status" value="1"/>
</dbReference>
<dbReference type="InterPro" id="IPR010327">
    <property type="entry name" value="FldB/FldC_alpha/beta"/>
</dbReference>
<reference evidence="2 3" key="1">
    <citation type="submission" date="2017-04" db="EMBL/GenBank/DDBJ databases">
        <title>Complete genome of Campylobacter concisus ATCC 33237T and draft genomes for an additional eight well characterized C. concisus strains.</title>
        <authorList>
            <person name="Cornelius A.J."/>
            <person name="Miller W.G."/>
            <person name="Lastovica A.J."/>
            <person name="On S.L."/>
            <person name="French N.P."/>
            <person name="Vandenberg O."/>
            <person name="Biggs P.J."/>
        </authorList>
    </citation>
    <scope>NUCLEOTIDE SEQUENCE [LARGE SCALE GENOMIC DNA]</scope>
    <source>
        <strain evidence="2 3">CCUG 19995</strain>
    </source>
</reference>
<dbReference type="Gene3D" id="3.40.50.11900">
    <property type="match status" value="1"/>
</dbReference>
<name>A0A1Y5MJA5_9BACT</name>
<dbReference type="PANTHER" id="PTHR30548:SF6">
    <property type="entry name" value="DEHYDRATASE SUBUNIT YJIM-RELATED"/>
    <property type="match status" value="1"/>
</dbReference>
<evidence type="ECO:0008006" key="4">
    <source>
        <dbReference type="Google" id="ProtNLM"/>
    </source>
</evidence>
<comment type="caution">
    <text evidence="2">The sequence shown here is derived from an EMBL/GenBank/DDBJ whole genome shotgun (WGS) entry which is preliminary data.</text>
</comment>
<dbReference type="Proteomes" id="UP000196317">
    <property type="component" value="Unassembled WGS sequence"/>
</dbReference>
<dbReference type="EMBL" id="NDYN01000006">
    <property type="protein sequence ID" value="OUT07464.1"/>
    <property type="molecule type" value="Genomic_DNA"/>
</dbReference>
<accession>A0A1Y5MJA5</accession>
<dbReference type="RefSeq" id="WP_087583434.1">
    <property type="nucleotide sequence ID" value="NZ_NDYN01000006.1"/>
</dbReference>
<proteinExistence type="inferred from homology"/>
<organism evidence="2 3">
    <name type="scientific">Campylobacter concisus</name>
    <dbReference type="NCBI Taxonomy" id="199"/>
    <lineage>
        <taxon>Bacteria</taxon>
        <taxon>Pseudomonadati</taxon>
        <taxon>Campylobacterota</taxon>
        <taxon>Epsilonproteobacteria</taxon>
        <taxon>Campylobacterales</taxon>
        <taxon>Campylobacteraceae</taxon>
        <taxon>Campylobacter</taxon>
    </lineage>
</organism>
<dbReference type="AlphaFoldDB" id="A0A1Y5MJA5"/>
<dbReference type="InterPro" id="IPR047678">
    <property type="entry name" value="YjiM-like"/>
</dbReference>
<sequence>MAINESMSLSEIFATYDGAKKNLAQNVEAVKNSGQKIAAIFCTYTPREIIHAANAHSVSVCATGDNAVVEGEKYLPKNLCPLIKASYGFAKANKCPFVRNSDIVIGETTCDGKKKMYELMGEFKDVHVMHLPHFKSQKSLELWQDEVRELKERLEAKFDVKVSDEELRNSIRLFNKERELMGEIQNFMKLTPPPMNGKELHALLYGNGFIFDKAEQISDLEIIVNKLKECVRDKILPVHKDAKRIIITGCPSGGVYDKIVPAIEEAGGVVVAYENCTGTKNFSNLVDENDDPISAIAKRYMAIPCSIMSPNKDRENVLQEMIKEYKADGVIDVVLQACHTYNVETANIKRACNDVDTPYMALETDFSTSDAGQIKTRLEAFIEML</sequence>
<protein>
    <recommendedName>
        <fullName evidence="4">2-hydroxyglutaryl-CoA dehydratase, D-component</fullName>
    </recommendedName>
</protein>